<dbReference type="GO" id="GO:0005773">
    <property type="term" value="C:vacuole"/>
    <property type="evidence" value="ECO:0007669"/>
    <property type="project" value="GOC"/>
</dbReference>
<dbReference type="GO" id="GO:0042149">
    <property type="term" value="P:cellular response to glucose starvation"/>
    <property type="evidence" value="ECO:0007669"/>
    <property type="project" value="TreeGrafter"/>
</dbReference>
<protein>
    <recommendedName>
        <fullName evidence="2">Nitrogen regulatory protein areA GATA-like domain-containing protein</fullName>
    </recommendedName>
</protein>
<comment type="caution">
    <text evidence="3">The sequence shown here is derived from an EMBL/GenBank/DDBJ whole genome shotgun (WGS) entry which is preliminary data.</text>
</comment>
<dbReference type="EMBL" id="VXIS01000217">
    <property type="protein sequence ID" value="KAA8896286.1"/>
    <property type="molecule type" value="Genomic_DNA"/>
</dbReference>
<accession>A0A5J5EMN1</accession>
<feature type="region of interest" description="Disordered" evidence="1">
    <location>
        <begin position="482"/>
        <end position="521"/>
    </location>
</feature>
<keyword evidence="4" id="KW-1185">Reference proteome</keyword>
<gene>
    <name evidence="3" type="ORF">FN846DRAFT_277592</name>
</gene>
<feature type="compositionally biased region" description="Polar residues" evidence="1">
    <location>
        <begin position="502"/>
        <end position="519"/>
    </location>
</feature>
<evidence type="ECO:0000313" key="4">
    <source>
        <dbReference type="Proteomes" id="UP000326924"/>
    </source>
</evidence>
<feature type="compositionally biased region" description="Polar residues" evidence="1">
    <location>
        <begin position="38"/>
        <end position="47"/>
    </location>
</feature>
<dbReference type="GO" id="GO:0007039">
    <property type="term" value="P:protein catabolic process in the vacuole"/>
    <property type="evidence" value="ECO:0007669"/>
    <property type="project" value="TreeGrafter"/>
</dbReference>
<evidence type="ECO:0000256" key="1">
    <source>
        <dbReference type="SAM" id="MobiDB-lite"/>
    </source>
</evidence>
<feature type="region of interest" description="Disordered" evidence="1">
    <location>
        <begin position="109"/>
        <end position="144"/>
    </location>
</feature>
<feature type="region of interest" description="Disordered" evidence="1">
    <location>
        <begin position="15"/>
        <end position="86"/>
    </location>
</feature>
<feature type="compositionally biased region" description="Low complexity" evidence="1">
    <location>
        <begin position="15"/>
        <end position="27"/>
    </location>
</feature>
<evidence type="ECO:0000313" key="3">
    <source>
        <dbReference type="EMBL" id="KAA8896286.1"/>
    </source>
</evidence>
<name>A0A5J5EMN1_9PEZI</name>
<dbReference type="OrthoDB" id="5563539at2759"/>
<dbReference type="PANTHER" id="PTHR28051">
    <property type="entry name" value="PROTEIN MTL1-RELATED"/>
    <property type="match status" value="1"/>
</dbReference>
<dbReference type="InterPro" id="IPR052292">
    <property type="entry name" value="Glucose_repression_reg"/>
</dbReference>
<evidence type="ECO:0000259" key="2">
    <source>
        <dbReference type="Pfam" id="PF08550"/>
    </source>
</evidence>
<feature type="domain" description="Nitrogen regulatory protein areA GATA-like" evidence="2">
    <location>
        <begin position="180"/>
        <end position="207"/>
    </location>
</feature>
<dbReference type="Proteomes" id="UP000326924">
    <property type="component" value="Unassembled WGS sequence"/>
</dbReference>
<feature type="region of interest" description="Disordered" evidence="1">
    <location>
        <begin position="243"/>
        <end position="264"/>
    </location>
</feature>
<reference evidence="3 4" key="1">
    <citation type="submission" date="2019-09" db="EMBL/GenBank/DDBJ databases">
        <title>Draft genome of the ectomycorrhizal ascomycete Sphaerosporella brunnea.</title>
        <authorList>
            <consortium name="DOE Joint Genome Institute"/>
            <person name="Benucci G.M."/>
            <person name="Marozzi G."/>
            <person name="Antonielli L."/>
            <person name="Sanchez S."/>
            <person name="Marco P."/>
            <person name="Wang X."/>
            <person name="Falini L.B."/>
            <person name="Barry K."/>
            <person name="Haridas S."/>
            <person name="Lipzen A."/>
            <person name="Labutti K."/>
            <person name="Grigoriev I.V."/>
            <person name="Murat C."/>
            <person name="Martin F."/>
            <person name="Albertini E."/>
            <person name="Donnini D."/>
            <person name="Bonito G."/>
        </authorList>
    </citation>
    <scope>NUCLEOTIDE SEQUENCE [LARGE SCALE GENOMIC DNA]</scope>
    <source>
        <strain evidence="3 4">Sb_GMNB300</strain>
    </source>
</reference>
<sequence length="567" mass="62348">MADVLRVPVQLDGYYRSSSPRCRSPQPSYTPPYEKSVPRSQPDNTYSPFPIRKYSPPPSSVASSPDLSSVAYSTQSSTTSVSSSICLDPSDQDDSLFLPVYDFGVAALSPPPSPLSEPLRPTEEDESTECPSRQSTPELPDPETLFVRPNAADDTFLTHEPSRHVDYLSHEWREEDIWASWRYMVGKRKTHTNSARLENASWRTWAKKKNGLKTLSANKLNWLKDCDVTWLYGPLSVGAETITSHSPASPVASPAEPKQSSGSLYKTKPILKKRSMSEIMLQKSLSTSSLLKQATAAIESQQSNSLYPPKTPGVVAQTDSNFGSYRNSKYNSVLNTNDLPSAVSTGCQSPSPKKHIHFNDQVQQCIAVETDDENDDFDDYMYGRRYDADDSSSDDCITMAKSRGNSKCNDKGTPNEPLTIAHLPSTTLKYKDEQPKKSGGSFLSLNSLFSTYKAVSAPSPAPATTKTFSGVKSYVLEDDDDDMAGLDWEPSSSGFSSRRDSNATIRPTFGGSTSSANNSDVDDYELPNFGSWDDDDATEAGLFGRAVDAVNTARDIAHVLWNVGWRR</sequence>
<organism evidence="3 4">
    <name type="scientific">Sphaerosporella brunnea</name>
    <dbReference type="NCBI Taxonomy" id="1250544"/>
    <lineage>
        <taxon>Eukaryota</taxon>
        <taxon>Fungi</taxon>
        <taxon>Dikarya</taxon>
        <taxon>Ascomycota</taxon>
        <taxon>Pezizomycotina</taxon>
        <taxon>Pezizomycetes</taxon>
        <taxon>Pezizales</taxon>
        <taxon>Pyronemataceae</taxon>
        <taxon>Sphaerosporella</taxon>
    </lineage>
</organism>
<feature type="compositionally biased region" description="Low complexity" evidence="1">
    <location>
        <begin position="60"/>
        <end position="84"/>
    </location>
</feature>
<proteinExistence type="predicted"/>
<dbReference type="PANTHER" id="PTHR28051:SF1">
    <property type="entry name" value="PROTEIN MTL1-RELATED"/>
    <property type="match status" value="1"/>
</dbReference>
<feature type="compositionally biased region" description="Low complexity" evidence="1">
    <location>
        <begin position="246"/>
        <end position="255"/>
    </location>
</feature>
<dbReference type="InterPro" id="IPR013860">
    <property type="entry name" value="AreA_GATA"/>
</dbReference>
<dbReference type="InParanoid" id="A0A5J5EMN1"/>
<dbReference type="AlphaFoldDB" id="A0A5J5EMN1"/>
<dbReference type="Pfam" id="PF08550">
    <property type="entry name" value="GATA_AreA"/>
    <property type="match status" value="1"/>
</dbReference>